<evidence type="ECO:0000259" key="14">
    <source>
        <dbReference type="Pfam" id="PF02687"/>
    </source>
</evidence>
<dbReference type="OrthoDB" id="9813411at2"/>
<dbReference type="EMBL" id="PSNW01000005">
    <property type="protein sequence ID" value="PPE74053.1"/>
    <property type="molecule type" value="Genomic_DNA"/>
</dbReference>
<dbReference type="Pfam" id="PF18075">
    <property type="entry name" value="FtsX_ECD"/>
    <property type="match status" value="1"/>
</dbReference>
<reference evidence="16 17" key="1">
    <citation type="submission" date="2018-02" db="EMBL/GenBank/DDBJ databases">
        <title>Genome sequencing of Solimonas sp. HR-BB.</title>
        <authorList>
            <person name="Lee Y."/>
            <person name="Jeon C.O."/>
        </authorList>
    </citation>
    <scope>NUCLEOTIDE SEQUENCE [LARGE SCALE GENOMIC DNA]</scope>
    <source>
        <strain evidence="16 17">HR-BB</strain>
    </source>
</reference>
<evidence type="ECO:0000256" key="7">
    <source>
        <dbReference type="ARBA" id="ARBA00022618"/>
    </source>
</evidence>
<keyword evidence="5 12" id="KW-1003">Cell membrane</keyword>
<dbReference type="PIRSF" id="PIRSF003097">
    <property type="entry name" value="FtsX"/>
    <property type="match status" value="1"/>
</dbReference>
<dbReference type="NCBIfam" id="TIGR00439">
    <property type="entry name" value="FtsX_Gneg"/>
    <property type="match status" value="1"/>
</dbReference>
<keyword evidence="11 12" id="KW-0131">Cell cycle</keyword>
<evidence type="ECO:0000256" key="1">
    <source>
        <dbReference type="ARBA" id="ARBA00004429"/>
    </source>
</evidence>
<dbReference type="InterPro" id="IPR003838">
    <property type="entry name" value="ABC3_permease_C"/>
</dbReference>
<evidence type="ECO:0000256" key="12">
    <source>
        <dbReference type="PIRNR" id="PIRNR003097"/>
    </source>
</evidence>
<comment type="subcellular location">
    <subcellularLocation>
        <location evidence="1">Cell inner membrane</location>
        <topology evidence="1">Multi-pass membrane protein</topology>
    </subcellularLocation>
</comment>
<comment type="subunit">
    <text evidence="3">Forms a membrane-associated complex with FtsE.</text>
</comment>
<comment type="caution">
    <text evidence="16">The sequence shown here is derived from an EMBL/GenBank/DDBJ whole genome shotgun (WGS) entry which is preliminary data.</text>
</comment>
<evidence type="ECO:0000313" key="17">
    <source>
        <dbReference type="Proteomes" id="UP000238220"/>
    </source>
</evidence>
<evidence type="ECO:0000256" key="6">
    <source>
        <dbReference type="ARBA" id="ARBA00022519"/>
    </source>
</evidence>
<proteinExistence type="inferred from homology"/>
<keyword evidence="7 12" id="KW-0132">Cell division</keyword>
<keyword evidence="9 13" id="KW-1133">Transmembrane helix</keyword>
<evidence type="ECO:0000256" key="10">
    <source>
        <dbReference type="ARBA" id="ARBA00023136"/>
    </source>
</evidence>
<evidence type="ECO:0000256" key="9">
    <source>
        <dbReference type="ARBA" id="ARBA00022989"/>
    </source>
</evidence>
<dbReference type="Pfam" id="PF02687">
    <property type="entry name" value="FtsX"/>
    <property type="match status" value="1"/>
</dbReference>
<dbReference type="Proteomes" id="UP000238220">
    <property type="component" value="Unassembled WGS sequence"/>
</dbReference>
<evidence type="ECO:0000259" key="15">
    <source>
        <dbReference type="Pfam" id="PF18075"/>
    </source>
</evidence>
<comment type="similarity">
    <text evidence="2 12">Belongs to the ABC-4 integral membrane protein family. FtsX subfamily.</text>
</comment>
<dbReference type="GO" id="GO:0051301">
    <property type="term" value="P:cell division"/>
    <property type="evidence" value="ECO:0007669"/>
    <property type="project" value="UniProtKB-KW"/>
</dbReference>
<dbReference type="InterPro" id="IPR040690">
    <property type="entry name" value="FtsX_ECD"/>
</dbReference>
<evidence type="ECO:0000256" key="5">
    <source>
        <dbReference type="ARBA" id="ARBA00022475"/>
    </source>
</evidence>
<evidence type="ECO:0000256" key="11">
    <source>
        <dbReference type="ARBA" id="ARBA00023306"/>
    </source>
</evidence>
<protein>
    <recommendedName>
        <fullName evidence="4 12">Cell division protein FtsX</fullName>
    </recommendedName>
</protein>
<feature type="domain" description="FtsX extracellular" evidence="15">
    <location>
        <begin position="62"/>
        <end position="153"/>
    </location>
</feature>
<dbReference type="GO" id="GO:0032153">
    <property type="term" value="C:cell division site"/>
    <property type="evidence" value="ECO:0007669"/>
    <property type="project" value="TreeGrafter"/>
</dbReference>
<dbReference type="Gene3D" id="3.30.70.3040">
    <property type="match status" value="1"/>
</dbReference>
<feature type="domain" description="ABC3 transporter permease C-terminal" evidence="14">
    <location>
        <begin position="178"/>
        <end position="295"/>
    </location>
</feature>
<evidence type="ECO:0000256" key="13">
    <source>
        <dbReference type="SAM" id="Phobius"/>
    </source>
</evidence>
<evidence type="ECO:0000256" key="3">
    <source>
        <dbReference type="ARBA" id="ARBA00011160"/>
    </source>
</evidence>
<dbReference type="PANTHER" id="PTHR47755:SF1">
    <property type="entry name" value="CELL DIVISION PROTEIN FTSX"/>
    <property type="match status" value="1"/>
</dbReference>
<dbReference type="InterPro" id="IPR047590">
    <property type="entry name" value="FtsX_proteobact-type"/>
</dbReference>
<dbReference type="InterPro" id="IPR004513">
    <property type="entry name" value="FtsX"/>
</dbReference>
<dbReference type="PANTHER" id="PTHR47755">
    <property type="entry name" value="CELL DIVISION PROTEIN FTSX"/>
    <property type="match status" value="1"/>
</dbReference>
<accession>A0A2S5TGB6</accession>
<dbReference type="AlphaFoldDB" id="A0A2S5TGB6"/>
<evidence type="ECO:0000256" key="8">
    <source>
        <dbReference type="ARBA" id="ARBA00022692"/>
    </source>
</evidence>
<evidence type="ECO:0000256" key="2">
    <source>
        <dbReference type="ARBA" id="ARBA00007379"/>
    </source>
</evidence>
<keyword evidence="8 13" id="KW-0812">Transmembrane</keyword>
<comment type="function">
    <text evidence="12">Part of the ABC transporter FtsEX involved in cellular division.</text>
</comment>
<dbReference type="GO" id="GO:0005886">
    <property type="term" value="C:plasma membrane"/>
    <property type="evidence" value="ECO:0007669"/>
    <property type="project" value="UniProtKB-SubCell"/>
</dbReference>
<feature type="transmembrane region" description="Helical" evidence="13">
    <location>
        <begin position="165"/>
        <end position="192"/>
    </location>
</feature>
<gene>
    <name evidence="16" type="ORF">C3942_10710</name>
</gene>
<feature type="transmembrane region" description="Helical" evidence="13">
    <location>
        <begin position="269"/>
        <end position="293"/>
    </location>
</feature>
<keyword evidence="10 12" id="KW-0472">Membrane</keyword>
<evidence type="ECO:0000313" key="16">
    <source>
        <dbReference type="EMBL" id="PPE74053.1"/>
    </source>
</evidence>
<feature type="transmembrane region" description="Helical" evidence="13">
    <location>
        <begin position="228"/>
        <end position="249"/>
    </location>
</feature>
<keyword evidence="17" id="KW-1185">Reference proteome</keyword>
<name>A0A2S5TGB6_9GAMM</name>
<feature type="transmembrane region" description="Helical" evidence="13">
    <location>
        <begin position="24"/>
        <end position="46"/>
    </location>
</feature>
<evidence type="ECO:0000256" key="4">
    <source>
        <dbReference type="ARBA" id="ARBA00021907"/>
    </source>
</evidence>
<organism evidence="16 17">
    <name type="scientific">Solimonas fluminis</name>
    <dbReference type="NCBI Taxonomy" id="2086571"/>
    <lineage>
        <taxon>Bacteria</taxon>
        <taxon>Pseudomonadati</taxon>
        <taxon>Pseudomonadota</taxon>
        <taxon>Gammaproteobacteria</taxon>
        <taxon>Nevskiales</taxon>
        <taxon>Nevskiaceae</taxon>
        <taxon>Solimonas</taxon>
    </lineage>
</organism>
<keyword evidence="6 12" id="KW-0997">Cell inner membrane</keyword>
<sequence>MQRLTQEHTRVFFFSLGKLGRNPVGTLLTALVIGVALALPAGMHVLTQNLSKISYSWQDSLQLSLFLKDSVSTERGAALAREIRGRPGVQATRYISREQSLAEFRSQSGFGDALDVLQDNPLPAVIAVTPERGRNKLQVEVLLGELTRLPEVDLAKLDQKWLERLYAILGIIDRAVFIVGLLLGIAVVVTVGNTIRLDIEARREEISVMKLIGAPDSFIRRPFLYTGFWYGLAGSVFALVLVLAGTLALSGPSETLASLYDSSFTLSGLSFGSSLLLLLTGIVLGWIGAWITVWRHLADIQPQ</sequence>